<reference evidence="2 3" key="1">
    <citation type="journal article" date="2010" name="Nature">
        <title>Genome sequencing and analysis of the model grass Brachypodium distachyon.</title>
        <authorList>
            <consortium name="International Brachypodium Initiative"/>
        </authorList>
    </citation>
    <scope>NUCLEOTIDE SEQUENCE [LARGE SCALE GENOMIC DNA]</scope>
    <source>
        <strain evidence="2 3">Bd21</strain>
    </source>
</reference>
<dbReference type="PANTHER" id="PTHR33065:SF189">
    <property type="entry name" value="DUF6598 DOMAIN-CONTAINING PROTEIN"/>
    <property type="match status" value="1"/>
</dbReference>
<dbReference type="ExpressionAtlas" id="A0A0Q3I730">
    <property type="expression patterns" value="baseline"/>
</dbReference>
<evidence type="ECO:0000313" key="4">
    <source>
        <dbReference type="Proteomes" id="UP000008810"/>
    </source>
</evidence>
<evidence type="ECO:0000313" key="2">
    <source>
        <dbReference type="EMBL" id="KQJ81848.1"/>
    </source>
</evidence>
<dbReference type="PANTHER" id="PTHR33065">
    <property type="entry name" value="OS07G0486400 PROTEIN"/>
    <property type="match status" value="1"/>
</dbReference>
<dbReference type="AlphaFoldDB" id="A0A0Q3I730"/>
<reference evidence="2" key="2">
    <citation type="submission" date="2017-06" db="EMBL/GenBank/DDBJ databases">
        <title>WGS assembly of Brachypodium distachyon.</title>
        <authorList>
            <consortium name="The International Brachypodium Initiative"/>
            <person name="Lucas S."/>
            <person name="Harmon-Smith M."/>
            <person name="Lail K."/>
            <person name="Tice H."/>
            <person name="Grimwood J."/>
            <person name="Bruce D."/>
            <person name="Barry K."/>
            <person name="Shu S."/>
            <person name="Lindquist E."/>
            <person name="Wang M."/>
            <person name="Pitluck S."/>
            <person name="Vogel J.P."/>
            <person name="Garvin D.F."/>
            <person name="Mockler T.C."/>
            <person name="Schmutz J."/>
            <person name="Rokhsar D."/>
            <person name="Bevan M.W."/>
        </authorList>
    </citation>
    <scope>NUCLEOTIDE SEQUENCE</scope>
    <source>
        <strain evidence="2">Bd21</strain>
    </source>
</reference>
<proteinExistence type="predicted"/>
<protein>
    <recommendedName>
        <fullName evidence="1">DUF6598 domain-containing protein</fullName>
    </recommendedName>
</protein>
<accession>A0A0Q3I730</accession>
<feature type="domain" description="DUF6598" evidence="1">
    <location>
        <begin position="70"/>
        <end position="260"/>
    </location>
</feature>
<sequence length="306" mass="34744">MGEYTELVQKLVAEGCDNNIKPILPPYPLKVFPEVTGLCVARSDCHHRQYRTHDTSTTKSMLGYSEPDLMLQVFSVHLSSSESYPVSVYGIIAVRDDFKPLRNYVFNRPCRDDAVTLDQDSFALPLCSPCRGMYILDAALVEVDLWVKKEGDGSEDKQLLSAYAEISCDPPYNHKIIGQIRSGLFSLNIGFMLFTESVEAVIQVFAKVDDSHHLRFAAFSSGSDHEIVLFDDNFSGNKKLFEHVVAVKTQEKLDVCLKLEESLFWWTFQDGHVEAIRKPDDSILMYGQFNVRVLLAPKNSYPDWLR</sequence>
<keyword evidence="4" id="KW-1185">Reference proteome</keyword>
<dbReference type="InParanoid" id="A0A0Q3I730"/>
<gene>
    <name evidence="2" type="ORF">BRADI_5g03450v3</name>
</gene>
<reference evidence="3" key="3">
    <citation type="submission" date="2018-08" db="UniProtKB">
        <authorList>
            <consortium name="EnsemblPlants"/>
        </authorList>
    </citation>
    <scope>IDENTIFICATION</scope>
    <source>
        <strain evidence="3">cv. Bd21</strain>
    </source>
</reference>
<dbReference type="Pfam" id="PF20241">
    <property type="entry name" value="DUF6598"/>
    <property type="match status" value="1"/>
</dbReference>
<name>A0A0Q3I730_BRADI</name>
<organism evidence="2">
    <name type="scientific">Brachypodium distachyon</name>
    <name type="common">Purple false brome</name>
    <name type="synonym">Trachynia distachya</name>
    <dbReference type="NCBI Taxonomy" id="15368"/>
    <lineage>
        <taxon>Eukaryota</taxon>
        <taxon>Viridiplantae</taxon>
        <taxon>Streptophyta</taxon>
        <taxon>Embryophyta</taxon>
        <taxon>Tracheophyta</taxon>
        <taxon>Spermatophyta</taxon>
        <taxon>Magnoliopsida</taxon>
        <taxon>Liliopsida</taxon>
        <taxon>Poales</taxon>
        <taxon>Poaceae</taxon>
        <taxon>BOP clade</taxon>
        <taxon>Pooideae</taxon>
        <taxon>Stipodae</taxon>
        <taxon>Brachypodieae</taxon>
        <taxon>Brachypodium</taxon>
    </lineage>
</organism>
<dbReference type="EnsemblPlants" id="KQJ81848">
    <property type="protein sequence ID" value="KQJ81848"/>
    <property type="gene ID" value="BRADI_5g03450v3"/>
</dbReference>
<dbReference type="EMBL" id="CM000884">
    <property type="protein sequence ID" value="KQJ81848.1"/>
    <property type="molecule type" value="Genomic_DNA"/>
</dbReference>
<dbReference type="STRING" id="15368.A0A0Q3I730"/>
<dbReference type="Proteomes" id="UP000008810">
    <property type="component" value="Chromosome 5"/>
</dbReference>
<evidence type="ECO:0000259" key="1">
    <source>
        <dbReference type="Pfam" id="PF20241"/>
    </source>
</evidence>
<dbReference type="OrthoDB" id="613498at2759"/>
<dbReference type="Gramene" id="KQJ81848">
    <property type="protein sequence ID" value="KQJ81848"/>
    <property type="gene ID" value="BRADI_5g03450v3"/>
</dbReference>
<dbReference type="InterPro" id="IPR046533">
    <property type="entry name" value="DUF6598"/>
</dbReference>
<evidence type="ECO:0000313" key="3">
    <source>
        <dbReference type="EnsemblPlants" id="KQJ81848"/>
    </source>
</evidence>